<comment type="caution">
    <text evidence="4">The sequence shown here is derived from an EMBL/GenBank/DDBJ whole genome shotgun (WGS) entry which is preliminary data.</text>
</comment>
<dbReference type="Gene3D" id="3.30.70.1070">
    <property type="entry name" value="Sporulation related repeat"/>
    <property type="match status" value="1"/>
</dbReference>
<organism evidence="4 5">
    <name type="scientific">Methylomonas defluvii</name>
    <dbReference type="NCBI Taxonomy" id="3045149"/>
    <lineage>
        <taxon>Bacteria</taxon>
        <taxon>Pseudomonadati</taxon>
        <taxon>Pseudomonadota</taxon>
        <taxon>Gammaproteobacteria</taxon>
        <taxon>Methylococcales</taxon>
        <taxon>Methylococcaceae</taxon>
        <taxon>Methylomonas</taxon>
    </lineage>
</organism>
<keyword evidence="2" id="KW-0472">Membrane</keyword>
<evidence type="ECO:0000313" key="5">
    <source>
        <dbReference type="Proteomes" id="UP001284537"/>
    </source>
</evidence>
<dbReference type="PANTHER" id="PTHR38687:SF1">
    <property type="entry name" value="CELL DIVISION PROTEIN DEDD"/>
    <property type="match status" value="1"/>
</dbReference>
<dbReference type="PANTHER" id="PTHR38687">
    <property type="entry name" value="CELL DIVISION PROTEIN DEDD-RELATED"/>
    <property type="match status" value="1"/>
</dbReference>
<keyword evidence="2" id="KW-1133">Transmembrane helix</keyword>
<dbReference type="Pfam" id="PF05036">
    <property type="entry name" value="SPOR"/>
    <property type="match status" value="1"/>
</dbReference>
<name>A0ABU4UCW0_9GAMM</name>
<keyword evidence="2" id="KW-0812">Transmembrane</keyword>
<dbReference type="RefSeq" id="WP_319960778.1">
    <property type="nucleotide sequence ID" value="NZ_JAXARY010000003.1"/>
</dbReference>
<feature type="region of interest" description="Disordered" evidence="1">
    <location>
        <begin position="102"/>
        <end position="121"/>
    </location>
</feature>
<dbReference type="SUPFAM" id="SSF110997">
    <property type="entry name" value="Sporulation related repeat"/>
    <property type="match status" value="1"/>
</dbReference>
<proteinExistence type="predicted"/>
<evidence type="ECO:0000256" key="1">
    <source>
        <dbReference type="SAM" id="MobiDB-lite"/>
    </source>
</evidence>
<dbReference type="InterPro" id="IPR036680">
    <property type="entry name" value="SPOR-like_sf"/>
</dbReference>
<dbReference type="InterPro" id="IPR052521">
    <property type="entry name" value="Cell_div_SPOR-domain"/>
</dbReference>
<dbReference type="Proteomes" id="UP001284537">
    <property type="component" value="Unassembled WGS sequence"/>
</dbReference>
<reference evidence="4 5" key="1">
    <citation type="submission" date="2023-11" db="EMBL/GenBank/DDBJ databases">
        <authorList>
            <person name="Ouyang M.-Y."/>
        </authorList>
    </citation>
    <scope>NUCLEOTIDE SEQUENCE [LARGE SCALE GENOMIC DNA]</scope>
    <source>
        <strain evidence="4 5">OY6</strain>
    </source>
</reference>
<protein>
    <submittedName>
        <fullName evidence="4">SPOR domain-containing protein</fullName>
    </submittedName>
</protein>
<dbReference type="InterPro" id="IPR007730">
    <property type="entry name" value="SPOR-like_dom"/>
</dbReference>
<gene>
    <name evidence="4" type="ORF">QLH52_05135</name>
</gene>
<dbReference type="PROSITE" id="PS51724">
    <property type="entry name" value="SPOR"/>
    <property type="match status" value="1"/>
</dbReference>
<feature type="domain" description="SPOR" evidence="3">
    <location>
        <begin position="200"/>
        <end position="279"/>
    </location>
</feature>
<sequence>MDQELKQRLIGAAVITALAAIFVPMLFDDPIDETGKSINELKIPELPAKAQDVEIMPLPEKVEEVAETLPAETAPKQTIKVLEEGESEAELEAPKPQVKLTAKETAPAPRSLPAAKPATQAAAVAQVDEEPAEAEDVPPAVLTKPSKSPVPAVQPLQAVSPTPKVLKPVNKLPEPKTEVAAIPAQAPVATAAGKAPAAAAEDSNRWYLQVGTFSQKPNAVSLQDNLKQQGFAASVREVVSDKGTVFKVRIGPIVDKAKAQAVKAKLAQINVNSFVSADE</sequence>
<feature type="compositionally biased region" description="Acidic residues" evidence="1">
    <location>
        <begin position="127"/>
        <end position="136"/>
    </location>
</feature>
<feature type="region of interest" description="Disordered" evidence="1">
    <location>
        <begin position="127"/>
        <end position="154"/>
    </location>
</feature>
<accession>A0ABU4UCW0</accession>
<keyword evidence="5" id="KW-1185">Reference proteome</keyword>
<dbReference type="EMBL" id="JAXARY010000003">
    <property type="protein sequence ID" value="MDX8126655.1"/>
    <property type="molecule type" value="Genomic_DNA"/>
</dbReference>
<evidence type="ECO:0000313" key="4">
    <source>
        <dbReference type="EMBL" id="MDX8126655.1"/>
    </source>
</evidence>
<evidence type="ECO:0000259" key="3">
    <source>
        <dbReference type="PROSITE" id="PS51724"/>
    </source>
</evidence>
<evidence type="ECO:0000256" key="2">
    <source>
        <dbReference type="SAM" id="Phobius"/>
    </source>
</evidence>
<feature type="transmembrane region" description="Helical" evidence="2">
    <location>
        <begin position="9"/>
        <end position="27"/>
    </location>
</feature>